<sequence>MLMSLNVVTLVGRAGRDPEVKYFESGSVVCKLTLAVNRPTRNSDTPDWFNLGVTR</sequence>
<keyword evidence="4" id="KW-1185">Reference proteome</keyword>
<dbReference type="InterPro" id="IPR000424">
    <property type="entry name" value="Primosome_PriB/ssb"/>
</dbReference>
<dbReference type="EMBL" id="CP003607">
    <property type="protein sequence ID" value="AFY80568.1"/>
    <property type="molecule type" value="Genomic_DNA"/>
</dbReference>
<proteinExistence type="predicted"/>
<accession>K9TDS1</accession>
<evidence type="ECO:0000256" key="1">
    <source>
        <dbReference type="ARBA" id="ARBA00023125"/>
    </source>
</evidence>
<gene>
    <name evidence="3" type="ORF">Oscil6304_0833</name>
</gene>
<dbReference type="SUPFAM" id="SSF50249">
    <property type="entry name" value="Nucleic acid-binding proteins"/>
    <property type="match status" value="1"/>
</dbReference>
<dbReference type="CDD" id="cd04496">
    <property type="entry name" value="SSB_OBF"/>
    <property type="match status" value="1"/>
</dbReference>
<name>K9TDS1_9CYAN</name>
<dbReference type="GO" id="GO:0003697">
    <property type="term" value="F:single-stranded DNA binding"/>
    <property type="evidence" value="ECO:0007669"/>
    <property type="project" value="InterPro"/>
</dbReference>
<dbReference type="Proteomes" id="UP000010367">
    <property type="component" value="Chromosome"/>
</dbReference>
<evidence type="ECO:0000256" key="2">
    <source>
        <dbReference type="PROSITE-ProRule" id="PRU00252"/>
    </source>
</evidence>
<dbReference type="AlphaFoldDB" id="K9TDS1"/>
<reference evidence="3 4" key="1">
    <citation type="submission" date="2012-06" db="EMBL/GenBank/DDBJ databases">
        <title>Finished chromosome of genome of Oscillatoria acuminata PCC 6304.</title>
        <authorList>
            <consortium name="US DOE Joint Genome Institute"/>
            <person name="Gugger M."/>
            <person name="Coursin T."/>
            <person name="Rippka R."/>
            <person name="Tandeau De Marsac N."/>
            <person name="Huntemann M."/>
            <person name="Wei C.-L."/>
            <person name="Han J."/>
            <person name="Detter J.C."/>
            <person name="Han C."/>
            <person name="Tapia R."/>
            <person name="Davenport K."/>
            <person name="Daligault H."/>
            <person name="Erkkila T."/>
            <person name="Gu W."/>
            <person name="Munk A.C.C."/>
            <person name="Teshima H."/>
            <person name="Xu Y."/>
            <person name="Chain P."/>
            <person name="Chen A."/>
            <person name="Krypides N."/>
            <person name="Mavromatis K."/>
            <person name="Markowitz V."/>
            <person name="Szeto E."/>
            <person name="Ivanova N."/>
            <person name="Mikhailova N."/>
            <person name="Ovchinnikova G."/>
            <person name="Pagani I."/>
            <person name="Pati A."/>
            <person name="Goodwin L."/>
            <person name="Peters L."/>
            <person name="Pitluck S."/>
            <person name="Woyke T."/>
            <person name="Kerfeld C."/>
        </authorList>
    </citation>
    <scope>NUCLEOTIDE SEQUENCE [LARGE SCALE GENOMIC DNA]</scope>
    <source>
        <strain evidence="3 4">PCC 6304</strain>
    </source>
</reference>
<dbReference type="Gene3D" id="2.40.50.140">
    <property type="entry name" value="Nucleic acid-binding proteins"/>
    <property type="match status" value="1"/>
</dbReference>
<keyword evidence="1 2" id="KW-0238">DNA-binding</keyword>
<dbReference type="InParanoid" id="K9TDS1"/>
<dbReference type="Pfam" id="PF00436">
    <property type="entry name" value="SSB"/>
    <property type="match status" value="1"/>
</dbReference>
<dbReference type="eggNOG" id="COG0629">
    <property type="taxonomic scope" value="Bacteria"/>
</dbReference>
<dbReference type="HOGENOM" id="CLU_3027900_0_0_3"/>
<protein>
    <submittedName>
        <fullName evidence="3">Single-stranded DNA-binding protein</fullName>
    </submittedName>
</protein>
<evidence type="ECO:0000313" key="4">
    <source>
        <dbReference type="Proteomes" id="UP000010367"/>
    </source>
</evidence>
<dbReference type="KEGG" id="oac:Oscil6304_0833"/>
<dbReference type="STRING" id="56110.Oscil6304_0833"/>
<dbReference type="InterPro" id="IPR012340">
    <property type="entry name" value="NA-bd_OB-fold"/>
</dbReference>
<dbReference type="PATRIC" id="fig|56110.3.peg.1005"/>
<evidence type="ECO:0000313" key="3">
    <source>
        <dbReference type="EMBL" id="AFY80568.1"/>
    </source>
</evidence>
<organism evidence="3 4">
    <name type="scientific">Oscillatoria acuminata PCC 6304</name>
    <dbReference type="NCBI Taxonomy" id="56110"/>
    <lineage>
        <taxon>Bacteria</taxon>
        <taxon>Bacillati</taxon>
        <taxon>Cyanobacteriota</taxon>
        <taxon>Cyanophyceae</taxon>
        <taxon>Oscillatoriophycideae</taxon>
        <taxon>Oscillatoriales</taxon>
        <taxon>Oscillatoriaceae</taxon>
        <taxon>Oscillatoria</taxon>
    </lineage>
</organism>
<dbReference type="PROSITE" id="PS50935">
    <property type="entry name" value="SSB"/>
    <property type="match status" value="1"/>
</dbReference>